<reference evidence="5 6" key="1">
    <citation type="submission" date="2016-12" db="EMBL/GenBank/DDBJ databases">
        <authorList>
            <person name="Song W.-J."/>
            <person name="Kurnit D.M."/>
        </authorList>
    </citation>
    <scope>NUCLEOTIDE SEQUENCE [LARGE SCALE GENOMIC DNA]</scope>
    <source>
        <strain evidence="5 6">DSM 11393</strain>
    </source>
</reference>
<keyword evidence="2 3" id="KW-0040">ANK repeat</keyword>
<dbReference type="EMBL" id="FRDI01000006">
    <property type="protein sequence ID" value="SHN65631.1"/>
    <property type="molecule type" value="Genomic_DNA"/>
</dbReference>
<dbReference type="InterPro" id="IPR002110">
    <property type="entry name" value="Ankyrin_rpt"/>
</dbReference>
<dbReference type="AlphaFoldDB" id="A0A1M7T4M0"/>
<evidence type="ECO:0000256" key="4">
    <source>
        <dbReference type="SAM" id="SignalP"/>
    </source>
</evidence>
<dbReference type="STRING" id="1121455.SAMN02745728_01555"/>
<evidence type="ECO:0000313" key="5">
    <source>
        <dbReference type="EMBL" id="SHN65631.1"/>
    </source>
</evidence>
<dbReference type="SMART" id="SM00248">
    <property type="entry name" value="ANK"/>
    <property type="match status" value="3"/>
</dbReference>
<evidence type="ECO:0000256" key="2">
    <source>
        <dbReference type="ARBA" id="ARBA00023043"/>
    </source>
</evidence>
<evidence type="ECO:0000256" key="3">
    <source>
        <dbReference type="PROSITE-ProRule" id="PRU00023"/>
    </source>
</evidence>
<feature type="repeat" description="ANK" evidence="3">
    <location>
        <begin position="92"/>
        <end position="124"/>
    </location>
</feature>
<protein>
    <submittedName>
        <fullName evidence="5">Ankyrin repeat-containing protein</fullName>
    </submittedName>
</protein>
<feature type="chain" id="PRO_5012071057" evidence="4">
    <location>
        <begin position="25"/>
        <end position="129"/>
    </location>
</feature>
<feature type="repeat" description="ANK" evidence="3">
    <location>
        <begin position="58"/>
        <end position="91"/>
    </location>
</feature>
<feature type="non-terminal residue" evidence="5">
    <location>
        <position position="129"/>
    </location>
</feature>
<dbReference type="PROSITE" id="PS50088">
    <property type="entry name" value="ANK_REPEAT"/>
    <property type="match status" value="2"/>
</dbReference>
<name>A0A1M7T4M0_9BACT</name>
<dbReference type="PANTHER" id="PTHR24171">
    <property type="entry name" value="ANKYRIN REPEAT DOMAIN-CONTAINING PROTEIN 39-RELATED"/>
    <property type="match status" value="1"/>
</dbReference>
<accession>A0A1M7T4M0</accession>
<keyword evidence="4" id="KW-0732">Signal</keyword>
<dbReference type="Gene3D" id="1.25.40.20">
    <property type="entry name" value="Ankyrin repeat-containing domain"/>
    <property type="match status" value="1"/>
</dbReference>
<feature type="signal peptide" evidence="4">
    <location>
        <begin position="1"/>
        <end position="24"/>
    </location>
</feature>
<dbReference type="SUPFAM" id="SSF48403">
    <property type="entry name" value="Ankyrin repeat"/>
    <property type="match status" value="1"/>
</dbReference>
<dbReference type="Proteomes" id="UP000186469">
    <property type="component" value="Unassembled WGS sequence"/>
</dbReference>
<evidence type="ECO:0000313" key="6">
    <source>
        <dbReference type="Proteomes" id="UP000186469"/>
    </source>
</evidence>
<sequence length="129" mass="13730">MFKLFSIVISVLLVSLLLSVSAFAMSDEDFIQLCKKGTLEEVKKAIANGANVNAKDIDDRTALMRAVYSNPSPDVIAELIKAGADVNAKDINDNTVLSHAVDNSNPEVIKELIKAGSNINAKSVHGCTA</sequence>
<organism evidence="5 6">
    <name type="scientific">Desulfovibrio litoralis DSM 11393</name>
    <dbReference type="NCBI Taxonomy" id="1121455"/>
    <lineage>
        <taxon>Bacteria</taxon>
        <taxon>Pseudomonadati</taxon>
        <taxon>Thermodesulfobacteriota</taxon>
        <taxon>Desulfovibrionia</taxon>
        <taxon>Desulfovibrionales</taxon>
        <taxon>Desulfovibrionaceae</taxon>
        <taxon>Desulfovibrio</taxon>
    </lineage>
</organism>
<keyword evidence="6" id="KW-1185">Reference proteome</keyword>
<proteinExistence type="predicted"/>
<dbReference type="Pfam" id="PF12796">
    <property type="entry name" value="Ank_2"/>
    <property type="match status" value="1"/>
</dbReference>
<dbReference type="PROSITE" id="PS50297">
    <property type="entry name" value="ANK_REP_REGION"/>
    <property type="match status" value="2"/>
</dbReference>
<dbReference type="InterPro" id="IPR036770">
    <property type="entry name" value="Ankyrin_rpt-contain_sf"/>
</dbReference>
<evidence type="ECO:0000256" key="1">
    <source>
        <dbReference type="ARBA" id="ARBA00022737"/>
    </source>
</evidence>
<dbReference type="PANTHER" id="PTHR24171:SF9">
    <property type="entry name" value="ANKYRIN REPEAT DOMAIN-CONTAINING PROTEIN 39"/>
    <property type="match status" value="1"/>
</dbReference>
<keyword evidence="1" id="KW-0677">Repeat</keyword>
<gene>
    <name evidence="5" type="ORF">SAMN02745728_01555</name>
</gene>